<proteinExistence type="predicted"/>
<reference evidence="1 2" key="1">
    <citation type="submission" date="2014-06" db="EMBL/GenBank/DDBJ databases">
        <title>Whole Genome Sequences of Three Symbiotic Endozoicomonas Bacteria.</title>
        <authorList>
            <person name="Neave M.J."/>
            <person name="Apprill A."/>
            <person name="Voolstra C.R."/>
        </authorList>
    </citation>
    <scope>NUCLEOTIDE SEQUENCE [LARGE SCALE GENOMIC DNA]</scope>
    <source>
        <strain evidence="1 2">DSM 25634</strain>
    </source>
</reference>
<gene>
    <name evidence="1" type="ORF">GZ78_21880</name>
</gene>
<name>A0A081NDI2_9GAMM</name>
<keyword evidence="2" id="KW-1185">Reference proteome</keyword>
<protein>
    <submittedName>
        <fullName evidence="1">Uncharacterized protein</fullName>
    </submittedName>
</protein>
<sequence length="81" mass="8889">MSLSLLGWAHGLIFLIDSGGFCFLAGDNLVQFQLDLIVECLNIFTAFSLIPVGDKNLEIAFFQCIAQPNAARRLTENSVRA</sequence>
<organism evidence="1 2">
    <name type="scientific">Endozoicomonas numazuensis</name>
    <dbReference type="NCBI Taxonomy" id="1137799"/>
    <lineage>
        <taxon>Bacteria</taxon>
        <taxon>Pseudomonadati</taxon>
        <taxon>Pseudomonadota</taxon>
        <taxon>Gammaproteobacteria</taxon>
        <taxon>Oceanospirillales</taxon>
        <taxon>Endozoicomonadaceae</taxon>
        <taxon>Endozoicomonas</taxon>
    </lineage>
</organism>
<dbReference type="Proteomes" id="UP000028073">
    <property type="component" value="Unassembled WGS sequence"/>
</dbReference>
<accession>A0A081NDI2</accession>
<dbReference type="EMBL" id="JOKH01000005">
    <property type="protein sequence ID" value="KEQ16505.1"/>
    <property type="molecule type" value="Genomic_DNA"/>
</dbReference>
<evidence type="ECO:0000313" key="2">
    <source>
        <dbReference type="Proteomes" id="UP000028073"/>
    </source>
</evidence>
<comment type="caution">
    <text evidence="1">The sequence shown here is derived from an EMBL/GenBank/DDBJ whole genome shotgun (WGS) entry which is preliminary data.</text>
</comment>
<dbReference type="AlphaFoldDB" id="A0A081NDI2"/>
<evidence type="ECO:0000313" key="1">
    <source>
        <dbReference type="EMBL" id="KEQ16505.1"/>
    </source>
</evidence>